<dbReference type="GO" id="GO:0010230">
    <property type="term" value="P:alternative respiration"/>
    <property type="evidence" value="ECO:0007669"/>
    <property type="project" value="TreeGrafter"/>
</dbReference>
<feature type="binding site" evidence="11">
    <location>
        <position position="43"/>
    </location>
    <ligand>
        <name>Fe cation</name>
        <dbReference type="ChEBI" id="CHEBI:24875"/>
        <label>1</label>
    </ligand>
</feature>
<dbReference type="GO" id="GO:0009916">
    <property type="term" value="F:alternative oxidase activity"/>
    <property type="evidence" value="ECO:0007669"/>
    <property type="project" value="InterPro"/>
</dbReference>
<feature type="transmembrane region" description="Helical" evidence="12">
    <location>
        <begin position="101"/>
        <end position="119"/>
    </location>
</feature>
<dbReference type="InterPro" id="IPR002680">
    <property type="entry name" value="AOX"/>
</dbReference>
<evidence type="ECO:0000256" key="7">
    <source>
        <dbReference type="ARBA" id="ARBA00022989"/>
    </source>
</evidence>
<name>A0A0W0VJH2_9GAMM</name>
<gene>
    <name evidence="13" type="ORF">Lisr_1783</name>
</gene>
<dbReference type="GO" id="GO:0016020">
    <property type="term" value="C:membrane"/>
    <property type="evidence" value="ECO:0007669"/>
    <property type="project" value="UniProtKB-SubCell"/>
</dbReference>
<evidence type="ECO:0000256" key="3">
    <source>
        <dbReference type="ARBA" id="ARBA00022660"/>
    </source>
</evidence>
<evidence type="ECO:0000256" key="5">
    <source>
        <dbReference type="ARBA" id="ARBA00022723"/>
    </source>
</evidence>
<dbReference type="PANTHER" id="PTHR31803">
    <property type="entry name" value="ALTERNATIVE OXIDASE"/>
    <property type="match status" value="1"/>
</dbReference>
<keyword evidence="6" id="KW-0249">Electron transport</keyword>
<dbReference type="AlphaFoldDB" id="A0A0W0VJH2"/>
<feature type="binding site" evidence="11">
    <location>
        <position position="82"/>
    </location>
    <ligand>
        <name>Fe cation</name>
        <dbReference type="ChEBI" id="CHEBI:24875"/>
        <label>1</label>
    </ligand>
</feature>
<feature type="binding site" evidence="11">
    <location>
        <position position="184"/>
    </location>
    <ligand>
        <name>Fe cation</name>
        <dbReference type="ChEBI" id="CHEBI:24875"/>
        <label>2</label>
    </ligand>
</feature>
<keyword evidence="4 12" id="KW-0812">Transmembrane</keyword>
<sequence length="225" mass="26268">MPVTHRSAKTISDKIAFGMVKFFRFFADTFFQKRYGNRAIVLETVAAVPGMVGAALLHLRCLRKIKNDEGWIKILLDEADNERMHLITFMYIAKPNWFERFIIFMAQAIFVVLYLLMYVCSSKTAHRFVGYLEEEAVVSYTHYLQELDEGRIENVPAPEIAKQYWELASNARLRDVLLVVRDDEVEHRDVNHQLADKLVNDRTLLTQLKPEYIDDANNTESQNQY</sequence>
<evidence type="ECO:0000313" key="14">
    <source>
        <dbReference type="Proteomes" id="UP000054761"/>
    </source>
</evidence>
<evidence type="ECO:0000256" key="8">
    <source>
        <dbReference type="ARBA" id="ARBA00023002"/>
    </source>
</evidence>
<keyword evidence="10 12" id="KW-0472">Membrane</keyword>
<keyword evidence="5 11" id="KW-0479">Metal-binding</keyword>
<dbReference type="Pfam" id="PF01786">
    <property type="entry name" value="AOX"/>
    <property type="match status" value="1"/>
</dbReference>
<keyword evidence="3" id="KW-0679">Respiratory chain</keyword>
<evidence type="ECO:0000256" key="2">
    <source>
        <dbReference type="ARBA" id="ARBA00022448"/>
    </source>
</evidence>
<evidence type="ECO:0000256" key="11">
    <source>
        <dbReference type="PIRSR" id="PIRSR005229-1"/>
    </source>
</evidence>
<feature type="binding site" evidence="11">
    <location>
        <position position="133"/>
    </location>
    <ligand>
        <name>Fe cation</name>
        <dbReference type="ChEBI" id="CHEBI:24875"/>
        <label>2</label>
    </ligand>
</feature>
<evidence type="ECO:0000256" key="6">
    <source>
        <dbReference type="ARBA" id="ARBA00022982"/>
    </source>
</evidence>
<keyword evidence="7 12" id="KW-1133">Transmembrane helix</keyword>
<keyword evidence="8" id="KW-0560">Oxidoreductase</keyword>
<organism evidence="13 14">
    <name type="scientific">Legionella israelensis</name>
    <dbReference type="NCBI Taxonomy" id="454"/>
    <lineage>
        <taxon>Bacteria</taxon>
        <taxon>Pseudomonadati</taxon>
        <taxon>Pseudomonadota</taxon>
        <taxon>Gammaproteobacteria</taxon>
        <taxon>Legionellales</taxon>
        <taxon>Legionellaceae</taxon>
        <taxon>Legionella</taxon>
    </lineage>
</organism>
<evidence type="ECO:0000256" key="12">
    <source>
        <dbReference type="SAM" id="Phobius"/>
    </source>
</evidence>
<dbReference type="STRING" id="454.Lisr_1783"/>
<evidence type="ECO:0000256" key="4">
    <source>
        <dbReference type="ARBA" id="ARBA00022692"/>
    </source>
</evidence>
<reference evidence="13 14" key="1">
    <citation type="submission" date="2015-11" db="EMBL/GenBank/DDBJ databases">
        <title>Genomic analysis of 38 Legionella species identifies large and diverse effector repertoires.</title>
        <authorList>
            <person name="Burstein D."/>
            <person name="Amaro F."/>
            <person name="Zusman T."/>
            <person name="Lifshitz Z."/>
            <person name="Cohen O."/>
            <person name="Gilbert J.A."/>
            <person name="Pupko T."/>
            <person name="Shuman H.A."/>
            <person name="Segal G."/>
        </authorList>
    </citation>
    <scope>NUCLEOTIDE SEQUENCE [LARGE SCALE GENOMIC DNA]</scope>
    <source>
        <strain evidence="13 14">Bercovier 4</strain>
    </source>
</reference>
<feature type="transmembrane region" description="Helical" evidence="12">
    <location>
        <begin position="39"/>
        <end position="59"/>
    </location>
</feature>
<accession>A0A0W0VJH2</accession>
<comment type="cofactor">
    <cofactor evidence="11">
        <name>Fe cation</name>
        <dbReference type="ChEBI" id="CHEBI:24875"/>
    </cofactor>
    <text evidence="11">Binds 2 iron ions per subunit.</text>
</comment>
<keyword evidence="9 11" id="KW-0408">Iron</keyword>
<evidence type="ECO:0000256" key="1">
    <source>
        <dbReference type="ARBA" id="ARBA00004370"/>
    </source>
</evidence>
<feature type="binding site" evidence="11">
    <location>
        <position position="184"/>
    </location>
    <ligand>
        <name>Fe cation</name>
        <dbReference type="ChEBI" id="CHEBI:24875"/>
        <label>1</label>
    </ligand>
</feature>
<comment type="caution">
    <text evidence="13">The sequence shown here is derived from an EMBL/GenBank/DDBJ whole genome shotgun (WGS) entry which is preliminary data.</text>
</comment>
<feature type="binding site" evidence="11">
    <location>
        <position position="85"/>
    </location>
    <ligand>
        <name>Fe cation</name>
        <dbReference type="ChEBI" id="CHEBI:24875"/>
        <label>1</label>
    </ligand>
</feature>
<evidence type="ECO:0000256" key="10">
    <source>
        <dbReference type="ARBA" id="ARBA00023136"/>
    </source>
</evidence>
<dbReference type="PIRSF" id="PIRSF005229">
    <property type="entry name" value="AOX"/>
    <property type="match status" value="1"/>
</dbReference>
<feature type="binding site" evidence="11">
    <location>
        <position position="82"/>
    </location>
    <ligand>
        <name>Fe cation</name>
        <dbReference type="ChEBI" id="CHEBI:24875"/>
        <label>2</label>
    </ligand>
</feature>
<keyword evidence="2" id="KW-0813">Transport</keyword>
<comment type="subcellular location">
    <subcellularLocation>
        <location evidence="1">Membrane</location>
    </subcellularLocation>
</comment>
<dbReference type="RefSeq" id="WP_058502121.1">
    <property type="nucleotide sequence ID" value="NZ_CAAAJA010000087.1"/>
</dbReference>
<evidence type="ECO:0000313" key="13">
    <source>
        <dbReference type="EMBL" id="KTD20252.1"/>
    </source>
</evidence>
<keyword evidence="14" id="KW-1185">Reference proteome</keyword>
<feature type="binding site" evidence="11">
    <location>
        <position position="187"/>
    </location>
    <ligand>
        <name>Fe cation</name>
        <dbReference type="ChEBI" id="CHEBI:24875"/>
        <label>2</label>
    </ligand>
</feature>
<dbReference type="EMBL" id="LNYH01000104">
    <property type="protein sequence ID" value="KTD20252.1"/>
    <property type="molecule type" value="Genomic_DNA"/>
</dbReference>
<dbReference type="OrthoDB" id="8228094at2"/>
<dbReference type="InterPro" id="IPR038659">
    <property type="entry name" value="AOX_sf"/>
</dbReference>
<dbReference type="PATRIC" id="fig|454.4.peg.1937"/>
<dbReference type="Proteomes" id="UP000054761">
    <property type="component" value="Unassembled WGS sequence"/>
</dbReference>
<dbReference type="Gene3D" id="1.20.1260.140">
    <property type="entry name" value="Alternative oxidase"/>
    <property type="match status" value="1"/>
</dbReference>
<dbReference type="GO" id="GO:0046872">
    <property type="term" value="F:metal ion binding"/>
    <property type="evidence" value="ECO:0007669"/>
    <property type="project" value="UniProtKB-KW"/>
</dbReference>
<dbReference type="CDD" id="cd01053">
    <property type="entry name" value="AOX"/>
    <property type="match status" value="1"/>
</dbReference>
<dbReference type="PANTHER" id="PTHR31803:SF3">
    <property type="entry name" value="ALTERNATIVE OXIDASE"/>
    <property type="match status" value="1"/>
</dbReference>
<evidence type="ECO:0000256" key="9">
    <source>
        <dbReference type="ARBA" id="ARBA00023004"/>
    </source>
</evidence>
<proteinExistence type="predicted"/>
<protein>
    <submittedName>
        <fullName evidence="13">Oxidase</fullName>
    </submittedName>
</protein>